<organism evidence="2 3">
    <name type="scientific">Flagellimonas oceani</name>
    <dbReference type="NCBI Taxonomy" id="2698672"/>
    <lineage>
        <taxon>Bacteria</taxon>
        <taxon>Pseudomonadati</taxon>
        <taxon>Bacteroidota</taxon>
        <taxon>Flavobacteriia</taxon>
        <taxon>Flavobacteriales</taxon>
        <taxon>Flavobacteriaceae</taxon>
        <taxon>Flagellimonas</taxon>
    </lineage>
</organism>
<dbReference type="RefSeq" id="WP_166247226.1">
    <property type="nucleotide sequence ID" value="NZ_CP049616.1"/>
</dbReference>
<reference evidence="2 3" key="1">
    <citation type="submission" date="2020-02" db="EMBL/GenBank/DDBJ databases">
        <title>Complete genome of Muricauda sp. 501str8.</title>
        <authorList>
            <person name="Dong B."/>
            <person name="Zhu S."/>
            <person name="Yang J."/>
            <person name="Chen J."/>
        </authorList>
    </citation>
    <scope>NUCLEOTIDE SEQUENCE [LARGE SCALE GENOMIC DNA]</scope>
    <source>
        <strain evidence="2 3">501str8</strain>
    </source>
</reference>
<evidence type="ECO:0000256" key="1">
    <source>
        <dbReference type="SAM" id="SignalP"/>
    </source>
</evidence>
<evidence type="ECO:0000313" key="2">
    <source>
        <dbReference type="EMBL" id="QII43556.1"/>
    </source>
</evidence>
<feature type="signal peptide" evidence="1">
    <location>
        <begin position="1"/>
        <end position="21"/>
    </location>
</feature>
<dbReference type="Proteomes" id="UP000502928">
    <property type="component" value="Chromosome"/>
</dbReference>
<dbReference type="EMBL" id="CP049616">
    <property type="protein sequence ID" value="QII43556.1"/>
    <property type="molecule type" value="Genomic_DNA"/>
</dbReference>
<dbReference type="SUPFAM" id="SSF54427">
    <property type="entry name" value="NTF2-like"/>
    <property type="match status" value="1"/>
</dbReference>
<sequence>MKKSILMILCAALGFAGNAQQKNAKAMKMTQHIERAAPDVQKAIMALNNQDAEAWYALFSDNATFSDDGRELDFKDWCDKQLFGQSECAVIRIDKVENNGLLLYCLFYSDNYGEFKTYMEFERNDDAFDRLEVGQVEY</sequence>
<feature type="chain" id="PRO_5026219826" description="SnoaL-like domain-containing protein" evidence="1">
    <location>
        <begin position="22"/>
        <end position="138"/>
    </location>
</feature>
<dbReference type="InterPro" id="IPR032710">
    <property type="entry name" value="NTF2-like_dom_sf"/>
</dbReference>
<keyword evidence="3" id="KW-1185">Reference proteome</keyword>
<name>A0A6G7IYC6_9FLAO</name>
<dbReference type="AlphaFoldDB" id="A0A6G7IYC6"/>
<evidence type="ECO:0000313" key="3">
    <source>
        <dbReference type="Proteomes" id="UP000502928"/>
    </source>
</evidence>
<dbReference type="KEGG" id="mut:GVT53_02270"/>
<protein>
    <recommendedName>
        <fullName evidence="4">SnoaL-like domain-containing protein</fullName>
    </recommendedName>
</protein>
<proteinExistence type="predicted"/>
<evidence type="ECO:0008006" key="4">
    <source>
        <dbReference type="Google" id="ProtNLM"/>
    </source>
</evidence>
<accession>A0A6G7IYC6</accession>
<keyword evidence="1" id="KW-0732">Signal</keyword>
<gene>
    <name evidence="2" type="ORF">GVT53_02270</name>
</gene>